<dbReference type="SUPFAM" id="SSF50249">
    <property type="entry name" value="Nucleic acid-binding proteins"/>
    <property type="match status" value="1"/>
</dbReference>
<dbReference type="Pfam" id="PF01336">
    <property type="entry name" value="tRNA_anti-codon"/>
    <property type="match status" value="1"/>
</dbReference>
<dbReference type="InterPro" id="IPR045864">
    <property type="entry name" value="aa-tRNA-synth_II/BPL/LPL"/>
</dbReference>
<evidence type="ECO:0000313" key="14">
    <source>
        <dbReference type="EMBL" id="CAD8709383.1"/>
    </source>
</evidence>
<dbReference type="InterPro" id="IPR002312">
    <property type="entry name" value="Asp/Asn-tRNA-synth_IIb"/>
</dbReference>
<keyword evidence="5" id="KW-0436">Ligase</keyword>
<dbReference type="GO" id="GO:0003723">
    <property type="term" value="F:RNA binding"/>
    <property type="evidence" value="ECO:0007669"/>
    <property type="project" value="TreeGrafter"/>
</dbReference>
<dbReference type="HAMAP" id="MF_02075">
    <property type="entry name" value="Asp_tRNA_synth_type2"/>
    <property type="match status" value="1"/>
</dbReference>
<dbReference type="InterPro" id="IPR004523">
    <property type="entry name" value="Asp-tRNA_synthase_2"/>
</dbReference>
<dbReference type="GO" id="GO:0006422">
    <property type="term" value="P:aspartyl-tRNA aminoacylation"/>
    <property type="evidence" value="ECO:0007669"/>
    <property type="project" value="InterPro"/>
</dbReference>
<dbReference type="GO" id="GO:0017101">
    <property type="term" value="C:aminoacyl-tRNA synthetase multienzyme complex"/>
    <property type="evidence" value="ECO:0007669"/>
    <property type="project" value="TreeGrafter"/>
</dbReference>
<dbReference type="GO" id="GO:0005524">
    <property type="term" value="F:ATP binding"/>
    <property type="evidence" value="ECO:0007669"/>
    <property type="project" value="UniProtKB-KW"/>
</dbReference>
<dbReference type="Gene3D" id="3.30.930.10">
    <property type="entry name" value="Bira Bifunctional Protein, Domain 2"/>
    <property type="match status" value="1"/>
</dbReference>
<evidence type="ECO:0000256" key="5">
    <source>
        <dbReference type="ARBA" id="ARBA00022598"/>
    </source>
</evidence>
<evidence type="ECO:0000256" key="9">
    <source>
        <dbReference type="ARBA" id="ARBA00023146"/>
    </source>
</evidence>
<dbReference type="GO" id="GO:0004815">
    <property type="term" value="F:aspartate-tRNA ligase activity"/>
    <property type="evidence" value="ECO:0007669"/>
    <property type="project" value="UniProtKB-EC"/>
</dbReference>
<evidence type="ECO:0000256" key="11">
    <source>
        <dbReference type="ARBA" id="ARBA00047904"/>
    </source>
</evidence>
<comment type="subcellular location">
    <subcellularLocation>
        <location evidence="1">Cytoplasm</location>
    </subcellularLocation>
</comment>
<evidence type="ECO:0000256" key="4">
    <source>
        <dbReference type="ARBA" id="ARBA00022490"/>
    </source>
</evidence>
<keyword evidence="6" id="KW-0547">Nucleotide-binding</keyword>
<keyword evidence="9" id="KW-0030">Aminoacyl-tRNA synthetase</keyword>
<evidence type="ECO:0000259" key="13">
    <source>
        <dbReference type="PROSITE" id="PS50862"/>
    </source>
</evidence>
<keyword evidence="4" id="KW-0963">Cytoplasm</keyword>
<dbReference type="NCBIfam" id="TIGR00458">
    <property type="entry name" value="aspS_nondisc"/>
    <property type="match status" value="1"/>
</dbReference>
<dbReference type="GO" id="GO:0005829">
    <property type="term" value="C:cytosol"/>
    <property type="evidence" value="ECO:0007669"/>
    <property type="project" value="TreeGrafter"/>
</dbReference>
<dbReference type="PANTHER" id="PTHR43450">
    <property type="entry name" value="ASPARTYL-TRNA SYNTHETASE"/>
    <property type="match status" value="1"/>
</dbReference>
<dbReference type="InterPro" id="IPR012340">
    <property type="entry name" value="NA-bd_OB-fold"/>
</dbReference>
<sequence length="554" mass="61458">MSDQAASMSIDTTPAASAAEDAGGAEETGDSAEGGASKKAIKKAAKDAEKAAQKAAKAAEVAEREQAQQGGPDPLAHKYGNMPLIQSQERTGKVWTNVKHVDDNKVYQTVTLRGRVHNVRGKGKSAFLVLRQQTATIQVIFFVDEVNVSKGMVKFVSNLTKESVVDIQGVVKKPNEPIAGCTQQTVELEASSIFCISRSEPRLPFEIDDAARPDAAFDAEDSQYVRVGQDTRLNHRIIDLRTPANQAIFRVQSGVCQLFREALQAQDFVEIHTPKLIGGASEGGASVFKLDYMGQPACLAQSPQLYKQMAVESDFERVFEIGPVFRAENSNTHRHLCEFTGLDMEMAIKEHYFEVLDVLDTLFLHMFDGLTERFAHELSVVNQQHPFEPLKYLRPTLRLEFPEGIRMLQEAGVDVDPLGDLSTETERVLGGLVKDKYDTDFYILHKYPNAARPFYTMPCPNNPDYSNSFDIFIRGEEIISGAQRVHDVDLLTKRAAEHGIEVETIQAYIDAFKYGATPHGGCGVGMERVVMLFLNLGNIRKTSMFPRDPKRLQP</sequence>
<dbReference type="Gene3D" id="2.40.50.140">
    <property type="entry name" value="Nucleic acid-binding proteins"/>
    <property type="match status" value="1"/>
</dbReference>
<dbReference type="EC" id="6.1.1.12" evidence="3"/>
<dbReference type="EMBL" id="HBFC01020101">
    <property type="protein sequence ID" value="CAD8709383.1"/>
    <property type="molecule type" value="Transcribed_RNA"/>
</dbReference>
<comment type="catalytic activity">
    <reaction evidence="11">
        <text>tRNA(Asp) + L-aspartate + ATP = L-aspartyl-tRNA(Asp) + AMP + diphosphate</text>
        <dbReference type="Rhea" id="RHEA:19649"/>
        <dbReference type="Rhea" id="RHEA-COMP:9660"/>
        <dbReference type="Rhea" id="RHEA-COMP:9678"/>
        <dbReference type="ChEBI" id="CHEBI:29991"/>
        <dbReference type="ChEBI" id="CHEBI:30616"/>
        <dbReference type="ChEBI" id="CHEBI:33019"/>
        <dbReference type="ChEBI" id="CHEBI:78442"/>
        <dbReference type="ChEBI" id="CHEBI:78516"/>
        <dbReference type="ChEBI" id="CHEBI:456215"/>
        <dbReference type="EC" id="6.1.1.12"/>
    </reaction>
</comment>
<evidence type="ECO:0000256" key="7">
    <source>
        <dbReference type="ARBA" id="ARBA00022840"/>
    </source>
</evidence>
<dbReference type="CDD" id="cd00776">
    <property type="entry name" value="AsxRS_core"/>
    <property type="match status" value="1"/>
</dbReference>
<name>A0A7S0SN35_9CHLO</name>
<proteinExistence type="inferred from homology"/>
<keyword evidence="7" id="KW-0067">ATP-binding</keyword>
<gene>
    <name evidence="14" type="ORF">MANT1106_LOCUS12066</name>
</gene>
<feature type="compositionally biased region" description="Polar residues" evidence="12">
    <location>
        <begin position="1"/>
        <end position="10"/>
    </location>
</feature>
<protein>
    <recommendedName>
        <fullName evidence="3">aspartate--tRNA ligase</fullName>
        <ecNumber evidence="3">6.1.1.12</ecNumber>
    </recommendedName>
    <alternativeName>
        <fullName evidence="10">Aspartyl-tRNA synthetase</fullName>
    </alternativeName>
</protein>
<dbReference type="InterPro" id="IPR004365">
    <property type="entry name" value="NA-bd_OB_tRNA"/>
</dbReference>
<dbReference type="PANTHER" id="PTHR43450:SF1">
    <property type="entry name" value="ASPARTATE--TRNA LIGASE, CYTOPLASMIC"/>
    <property type="match status" value="1"/>
</dbReference>
<dbReference type="AlphaFoldDB" id="A0A7S0SN35"/>
<dbReference type="NCBIfam" id="NF003483">
    <property type="entry name" value="PRK05159.1"/>
    <property type="match status" value="1"/>
</dbReference>
<dbReference type="SUPFAM" id="SSF55681">
    <property type="entry name" value="Class II aaRS and biotin synthetases"/>
    <property type="match status" value="1"/>
</dbReference>
<dbReference type="InterPro" id="IPR006195">
    <property type="entry name" value="aa-tRNA-synth_II"/>
</dbReference>
<feature type="domain" description="Aminoacyl-transfer RNA synthetases class-II family profile" evidence="13">
    <location>
        <begin position="249"/>
        <end position="546"/>
    </location>
</feature>
<comment type="similarity">
    <text evidence="2">Belongs to the class-II aminoacyl-tRNA synthetase family. Type 2 subfamily.</text>
</comment>
<dbReference type="PRINTS" id="PR01042">
    <property type="entry name" value="TRNASYNTHASP"/>
</dbReference>
<feature type="compositionally biased region" description="Low complexity" evidence="12">
    <location>
        <begin position="11"/>
        <end position="22"/>
    </location>
</feature>
<dbReference type="InterPro" id="IPR004364">
    <property type="entry name" value="Aa-tRNA-synt_II"/>
</dbReference>
<evidence type="ECO:0000256" key="1">
    <source>
        <dbReference type="ARBA" id="ARBA00004496"/>
    </source>
</evidence>
<evidence type="ECO:0000256" key="2">
    <source>
        <dbReference type="ARBA" id="ARBA00005312"/>
    </source>
</evidence>
<dbReference type="PROSITE" id="PS50862">
    <property type="entry name" value="AA_TRNA_LIGASE_II"/>
    <property type="match status" value="1"/>
</dbReference>
<evidence type="ECO:0000256" key="10">
    <source>
        <dbReference type="ARBA" id="ARBA00033155"/>
    </source>
</evidence>
<evidence type="ECO:0000256" key="3">
    <source>
        <dbReference type="ARBA" id="ARBA00012841"/>
    </source>
</evidence>
<organism evidence="14">
    <name type="scientific">Mantoniella antarctica</name>
    <dbReference type="NCBI Taxonomy" id="81844"/>
    <lineage>
        <taxon>Eukaryota</taxon>
        <taxon>Viridiplantae</taxon>
        <taxon>Chlorophyta</taxon>
        <taxon>Mamiellophyceae</taxon>
        <taxon>Mamiellales</taxon>
        <taxon>Mamiellaceae</taxon>
        <taxon>Mantoniella</taxon>
    </lineage>
</organism>
<accession>A0A7S0SN35</accession>
<dbReference type="CDD" id="cd04320">
    <property type="entry name" value="AspRS_cyto_N"/>
    <property type="match status" value="1"/>
</dbReference>
<dbReference type="Pfam" id="PF00152">
    <property type="entry name" value="tRNA-synt_2"/>
    <property type="match status" value="1"/>
</dbReference>
<reference evidence="14" key="1">
    <citation type="submission" date="2021-01" db="EMBL/GenBank/DDBJ databases">
        <authorList>
            <person name="Corre E."/>
            <person name="Pelletier E."/>
            <person name="Niang G."/>
            <person name="Scheremetjew M."/>
            <person name="Finn R."/>
            <person name="Kale V."/>
            <person name="Holt S."/>
            <person name="Cochrane G."/>
            <person name="Meng A."/>
            <person name="Brown T."/>
            <person name="Cohen L."/>
        </authorList>
    </citation>
    <scope>NUCLEOTIDE SEQUENCE</scope>
    <source>
        <strain evidence="14">SL-175</strain>
    </source>
</reference>
<evidence type="ECO:0000256" key="12">
    <source>
        <dbReference type="SAM" id="MobiDB-lite"/>
    </source>
</evidence>
<evidence type="ECO:0000256" key="6">
    <source>
        <dbReference type="ARBA" id="ARBA00022741"/>
    </source>
</evidence>
<keyword evidence="8" id="KW-0648">Protein biosynthesis</keyword>
<dbReference type="FunFam" id="3.30.930.10:FF:000013">
    <property type="entry name" value="Aspartate--tRNA ligase, cytoplasmic"/>
    <property type="match status" value="1"/>
</dbReference>
<dbReference type="FunFam" id="2.40.50.140:FF:000132">
    <property type="entry name" value="Aspartyl-tRNA synthetase, cytoplasmic"/>
    <property type="match status" value="1"/>
</dbReference>
<feature type="region of interest" description="Disordered" evidence="12">
    <location>
        <begin position="1"/>
        <end position="80"/>
    </location>
</feature>
<evidence type="ECO:0000256" key="8">
    <source>
        <dbReference type="ARBA" id="ARBA00022917"/>
    </source>
</evidence>